<dbReference type="Proteomes" id="UP001595851">
    <property type="component" value="Unassembled WGS sequence"/>
</dbReference>
<evidence type="ECO:0000313" key="2">
    <source>
        <dbReference type="Proteomes" id="UP001595851"/>
    </source>
</evidence>
<evidence type="ECO:0000313" key="1">
    <source>
        <dbReference type="EMBL" id="MFC4009959.1"/>
    </source>
</evidence>
<organism evidence="1 2">
    <name type="scientific">Nonomuraea purpurea</name>
    <dbReference type="NCBI Taxonomy" id="1849276"/>
    <lineage>
        <taxon>Bacteria</taxon>
        <taxon>Bacillati</taxon>
        <taxon>Actinomycetota</taxon>
        <taxon>Actinomycetes</taxon>
        <taxon>Streptosporangiales</taxon>
        <taxon>Streptosporangiaceae</taxon>
        <taxon>Nonomuraea</taxon>
    </lineage>
</organism>
<gene>
    <name evidence="1" type="ORF">ACFOY2_22210</name>
</gene>
<comment type="caution">
    <text evidence="1">The sequence shown here is derived from an EMBL/GenBank/DDBJ whole genome shotgun (WGS) entry which is preliminary data.</text>
</comment>
<reference evidence="2" key="1">
    <citation type="journal article" date="2019" name="Int. J. Syst. Evol. Microbiol.">
        <title>The Global Catalogue of Microorganisms (GCM) 10K type strain sequencing project: providing services to taxonomists for standard genome sequencing and annotation.</title>
        <authorList>
            <consortium name="The Broad Institute Genomics Platform"/>
            <consortium name="The Broad Institute Genome Sequencing Center for Infectious Disease"/>
            <person name="Wu L."/>
            <person name="Ma J."/>
        </authorList>
    </citation>
    <scope>NUCLEOTIDE SEQUENCE [LARGE SCALE GENOMIC DNA]</scope>
    <source>
        <strain evidence="2">TBRC 1276</strain>
    </source>
</reference>
<name>A0ABV8GCW0_9ACTN</name>
<accession>A0ABV8GCW0</accession>
<proteinExistence type="predicted"/>
<keyword evidence="2" id="KW-1185">Reference proteome</keyword>
<protein>
    <submittedName>
        <fullName evidence="1">Uncharacterized protein</fullName>
    </submittedName>
</protein>
<sequence>MRDQTFHGAEKHTFTGPLLADVLKLTEPRIDPDVKNGRLRLYVASSASTLPQHVKMTT</sequence>
<dbReference type="EMBL" id="JBHSBI010000011">
    <property type="protein sequence ID" value="MFC4009959.1"/>
    <property type="molecule type" value="Genomic_DNA"/>
</dbReference>
<dbReference type="RefSeq" id="WP_379529984.1">
    <property type="nucleotide sequence ID" value="NZ_JBHSBI010000011.1"/>
</dbReference>